<proteinExistence type="predicted"/>
<evidence type="ECO:0000313" key="16">
    <source>
        <dbReference type="Proteomes" id="UP000218231"/>
    </source>
</evidence>
<dbReference type="InterPro" id="IPR050510">
    <property type="entry name" value="Cation_transp_ATPase_P-type"/>
</dbReference>
<accession>A0A2A2M4D9</accession>
<dbReference type="GO" id="GO:0030007">
    <property type="term" value="P:intracellular potassium ion homeostasis"/>
    <property type="evidence" value="ECO:0007669"/>
    <property type="project" value="TreeGrafter"/>
</dbReference>
<dbReference type="EC" id="7.2.2.8" evidence="2"/>
<evidence type="ECO:0000256" key="5">
    <source>
        <dbReference type="ARBA" id="ARBA00022692"/>
    </source>
</evidence>
<dbReference type="STRING" id="2018661.A0A2A2M4D9"/>
<evidence type="ECO:0000256" key="6">
    <source>
        <dbReference type="ARBA" id="ARBA00022723"/>
    </source>
</evidence>
<dbReference type="Gene3D" id="3.40.50.1000">
    <property type="entry name" value="HAD superfamily/HAD-like"/>
    <property type="match status" value="1"/>
</dbReference>
<dbReference type="GO" id="GO:0140581">
    <property type="term" value="F:P-type monovalent copper transporter activity"/>
    <property type="evidence" value="ECO:0007669"/>
    <property type="project" value="UniProtKB-EC"/>
</dbReference>
<keyword evidence="5" id="KW-0812">Transmembrane</keyword>
<dbReference type="PANTHER" id="PTHR43294">
    <property type="entry name" value="SODIUM/POTASSIUM-TRANSPORTING ATPASE SUBUNIT ALPHA"/>
    <property type="match status" value="1"/>
</dbReference>
<evidence type="ECO:0000256" key="8">
    <source>
        <dbReference type="ARBA" id="ARBA00022796"/>
    </source>
</evidence>
<keyword evidence="12" id="KW-0186">Copper</keyword>
<keyword evidence="11" id="KW-1133">Transmembrane helix</keyword>
<dbReference type="GO" id="GO:0006883">
    <property type="term" value="P:intracellular sodium ion homeostasis"/>
    <property type="evidence" value="ECO:0007669"/>
    <property type="project" value="TreeGrafter"/>
</dbReference>
<comment type="subcellular location">
    <subcellularLocation>
        <location evidence="1">Cell membrane</location>
        <topology evidence="1">Multi-pass membrane protein</topology>
    </subcellularLocation>
</comment>
<keyword evidence="16" id="KW-1185">Reference proteome</keyword>
<keyword evidence="6" id="KW-0479">Metal-binding</keyword>
<dbReference type="InterPro" id="IPR036412">
    <property type="entry name" value="HAD-like_sf"/>
</dbReference>
<dbReference type="Pfam" id="PF13246">
    <property type="entry name" value="Cation_ATPase"/>
    <property type="match status" value="1"/>
</dbReference>
<evidence type="ECO:0000256" key="2">
    <source>
        <dbReference type="ARBA" id="ARBA00012517"/>
    </source>
</evidence>
<dbReference type="Proteomes" id="UP000218231">
    <property type="component" value="Unassembled WGS sequence"/>
</dbReference>
<dbReference type="AlphaFoldDB" id="A0A2A2M4D9"/>
<dbReference type="SUPFAM" id="SSF56784">
    <property type="entry name" value="HAD-like"/>
    <property type="match status" value="1"/>
</dbReference>
<dbReference type="InterPro" id="IPR023214">
    <property type="entry name" value="HAD_sf"/>
</dbReference>
<comment type="caution">
    <text evidence="15">The sequence shown here is derived from an EMBL/GenBank/DDBJ whole genome shotgun (WGS) entry which is preliminary data.</text>
</comment>
<evidence type="ECO:0000313" key="15">
    <source>
        <dbReference type="EMBL" id="PAV93401.1"/>
    </source>
</evidence>
<name>A0A2A2M4D9_9BILA</name>
<keyword evidence="10" id="KW-1278">Translocase</keyword>
<protein>
    <recommendedName>
        <fullName evidence="2">P-type Cu(+) transporter</fullName>
        <ecNumber evidence="2">7.2.2.8</ecNumber>
    </recommendedName>
</protein>
<dbReference type="OrthoDB" id="3352408at2759"/>
<dbReference type="InterPro" id="IPR023299">
    <property type="entry name" value="ATPase_P-typ_cyto_dom_N"/>
</dbReference>
<gene>
    <name evidence="15" type="ORF">WR25_10389</name>
</gene>
<dbReference type="GO" id="GO:1902600">
    <property type="term" value="P:proton transmembrane transport"/>
    <property type="evidence" value="ECO:0007669"/>
    <property type="project" value="TreeGrafter"/>
</dbReference>
<evidence type="ECO:0000256" key="13">
    <source>
        <dbReference type="ARBA" id="ARBA00023065"/>
    </source>
</evidence>
<keyword evidence="3" id="KW-0813">Transport</keyword>
<evidence type="ECO:0000256" key="10">
    <source>
        <dbReference type="ARBA" id="ARBA00022967"/>
    </source>
</evidence>
<evidence type="ECO:0000256" key="7">
    <source>
        <dbReference type="ARBA" id="ARBA00022741"/>
    </source>
</evidence>
<dbReference type="GO" id="GO:1990573">
    <property type="term" value="P:potassium ion import across plasma membrane"/>
    <property type="evidence" value="ECO:0007669"/>
    <property type="project" value="TreeGrafter"/>
</dbReference>
<keyword evidence="9" id="KW-0067">ATP-binding</keyword>
<dbReference type="FunFam" id="3.40.50.1000:FF:000144">
    <property type="entry name" value="copper-transporting ATPase 1 isoform X2"/>
    <property type="match status" value="1"/>
</dbReference>
<keyword evidence="7" id="KW-0547">Nucleotide-binding</keyword>
<evidence type="ECO:0000256" key="4">
    <source>
        <dbReference type="ARBA" id="ARBA00022475"/>
    </source>
</evidence>
<evidence type="ECO:0000256" key="3">
    <source>
        <dbReference type="ARBA" id="ARBA00022448"/>
    </source>
</evidence>
<keyword evidence="4" id="KW-1003">Cell membrane</keyword>
<keyword evidence="8" id="KW-0187">Copper transport</keyword>
<dbReference type="PRINTS" id="PR00119">
    <property type="entry name" value="CATATPASE"/>
</dbReference>
<evidence type="ECO:0000256" key="1">
    <source>
        <dbReference type="ARBA" id="ARBA00004651"/>
    </source>
</evidence>
<dbReference type="SUPFAM" id="SSF81660">
    <property type="entry name" value="Metal cation-transporting ATPase, ATP-binding domain N"/>
    <property type="match status" value="1"/>
</dbReference>
<evidence type="ECO:0000256" key="14">
    <source>
        <dbReference type="ARBA" id="ARBA00023136"/>
    </source>
</evidence>
<keyword evidence="13" id="KW-0406">Ion transport</keyword>
<dbReference type="PANTHER" id="PTHR43294:SF13">
    <property type="entry name" value="SODIUM_POTASSIUM-TRANSPORTING ATPASE SUBUNIT ALPHA"/>
    <property type="match status" value="1"/>
</dbReference>
<sequence>MKGAPERIIDVCTTILVNGNEQPLDEKWKMEFDKAYDTLGSFGERVLGFCDYRLPTSEFPKGFQFNTEDVNFPLKGFRFVGLISMIDPPRAAVPLAVEKCRSAGIKVVMVTGDHPNTAKAIAKSVGIISEGSETVDDISKKLNIPVEQVNPKQAKAAVIHGNTLREMSEDQLAEVR</sequence>
<dbReference type="Gene3D" id="3.40.1110.10">
    <property type="entry name" value="Calcium-transporting ATPase, cytoplasmic domain N"/>
    <property type="match status" value="1"/>
</dbReference>
<evidence type="ECO:0000256" key="12">
    <source>
        <dbReference type="ARBA" id="ARBA00023008"/>
    </source>
</evidence>
<dbReference type="GO" id="GO:0046872">
    <property type="term" value="F:metal ion binding"/>
    <property type="evidence" value="ECO:0007669"/>
    <property type="project" value="UniProtKB-KW"/>
</dbReference>
<organism evidence="15 16">
    <name type="scientific">Diploscapter pachys</name>
    <dbReference type="NCBI Taxonomy" id="2018661"/>
    <lineage>
        <taxon>Eukaryota</taxon>
        <taxon>Metazoa</taxon>
        <taxon>Ecdysozoa</taxon>
        <taxon>Nematoda</taxon>
        <taxon>Chromadorea</taxon>
        <taxon>Rhabditida</taxon>
        <taxon>Rhabditina</taxon>
        <taxon>Rhabditomorpha</taxon>
        <taxon>Rhabditoidea</taxon>
        <taxon>Rhabditidae</taxon>
        <taxon>Diploscapter</taxon>
    </lineage>
</organism>
<dbReference type="GO" id="GO:0005391">
    <property type="term" value="F:P-type sodium:potassium-exchanging transporter activity"/>
    <property type="evidence" value="ECO:0007669"/>
    <property type="project" value="TreeGrafter"/>
</dbReference>
<dbReference type="GO" id="GO:0005524">
    <property type="term" value="F:ATP binding"/>
    <property type="evidence" value="ECO:0007669"/>
    <property type="project" value="UniProtKB-KW"/>
</dbReference>
<evidence type="ECO:0000256" key="11">
    <source>
        <dbReference type="ARBA" id="ARBA00022989"/>
    </source>
</evidence>
<reference evidence="15 16" key="1">
    <citation type="journal article" date="2017" name="Curr. Biol.">
        <title>Genome architecture and evolution of a unichromosomal asexual nematode.</title>
        <authorList>
            <person name="Fradin H."/>
            <person name="Zegar C."/>
            <person name="Gutwein M."/>
            <person name="Lucas J."/>
            <person name="Kovtun M."/>
            <person name="Corcoran D."/>
            <person name="Baugh L.R."/>
            <person name="Kiontke K."/>
            <person name="Gunsalus K."/>
            <person name="Fitch D.H."/>
            <person name="Piano F."/>
        </authorList>
    </citation>
    <scope>NUCLEOTIDE SEQUENCE [LARGE SCALE GENOMIC DNA]</scope>
    <source>
        <strain evidence="15">PF1309</strain>
    </source>
</reference>
<dbReference type="EMBL" id="LIAE01005349">
    <property type="protein sequence ID" value="PAV93401.1"/>
    <property type="molecule type" value="Genomic_DNA"/>
</dbReference>
<evidence type="ECO:0000256" key="9">
    <source>
        <dbReference type="ARBA" id="ARBA00022840"/>
    </source>
</evidence>
<keyword evidence="14" id="KW-0472">Membrane</keyword>
<dbReference type="GO" id="GO:0005886">
    <property type="term" value="C:plasma membrane"/>
    <property type="evidence" value="ECO:0007669"/>
    <property type="project" value="UniProtKB-SubCell"/>
</dbReference>
<dbReference type="GO" id="GO:0036376">
    <property type="term" value="P:sodium ion export across plasma membrane"/>
    <property type="evidence" value="ECO:0007669"/>
    <property type="project" value="TreeGrafter"/>
</dbReference>